<keyword evidence="7" id="KW-0653">Protein transport</keyword>
<evidence type="ECO:0000256" key="9">
    <source>
        <dbReference type="ARBA" id="ARBA00023136"/>
    </source>
</evidence>
<evidence type="ECO:0000256" key="6">
    <source>
        <dbReference type="ARBA" id="ARBA00022692"/>
    </source>
</evidence>
<keyword evidence="4" id="KW-1003">Cell membrane</keyword>
<name>A0ABZ0BBW5_9SPHN</name>
<organism evidence="11 12">
    <name type="scientific">Stakelama saccharophila</name>
    <dbReference type="NCBI Taxonomy" id="3075605"/>
    <lineage>
        <taxon>Bacteria</taxon>
        <taxon>Pseudomonadati</taxon>
        <taxon>Pseudomonadota</taxon>
        <taxon>Alphaproteobacteria</taxon>
        <taxon>Sphingomonadales</taxon>
        <taxon>Sphingomonadaceae</taxon>
        <taxon>Stakelama</taxon>
    </lineage>
</organism>
<keyword evidence="8 10" id="KW-1133">Transmembrane helix</keyword>
<keyword evidence="6 10" id="KW-0812">Transmembrane</keyword>
<dbReference type="Gene3D" id="3.30.1360.100">
    <property type="entry name" value="General secretion pathway protein M, EpsM"/>
    <property type="match status" value="1"/>
</dbReference>
<evidence type="ECO:0000256" key="7">
    <source>
        <dbReference type="ARBA" id="ARBA00022927"/>
    </source>
</evidence>
<evidence type="ECO:0000256" key="5">
    <source>
        <dbReference type="ARBA" id="ARBA00022519"/>
    </source>
</evidence>
<keyword evidence="3" id="KW-0813">Transport</keyword>
<reference evidence="11 12" key="1">
    <citation type="submission" date="2023-09" db="EMBL/GenBank/DDBJ databases">
        <authorList>
            <person name="Rey-Velasco X."/>
        </authorList>
    </citation>
    <scope>NUCLEOTIDE SEQUENCE [LARGE SCALE GENOMIC DNA]</scope>
    <source>
        <strain evidence="11 12">W311</strain>
    </source>
</reference>
<accession>A0ABZ0BBW5</accession>
<feature type="transmembrane region" description="Helical" evidence="10">
    <location>
        <begin position="29"/>
        <end position="48"/>
    </location>
</feature>
<dbReference type="Pfam" id="PF04612">
    <property type="entry name" value="T2SSM"/>
    <property type="match status" value="1"/>
</dbReference>
<keyword evidence="9 10" id="KW-0472">Membrane</keyword>
<proteinExistence type="inferred from homology"/>
<sequence>MRIREVPALEGRFARFDAWWRALSQRERVLLGTLAVLVAAVVLVFGVVKPIQAARADAIADIRTYETLNARIRAAGTLTTAQAPRRTGTPESIVAAAASAVGLSPTTQGTATGIRASVAAAPYDAVVRWVDDVTRSSALSVTNAKISRSEGAGRVDAVVDFAP</sequence>
<comment type="subcellular location">
    <subcellularLocation>
        <location evidence="1">Cell inner membrane</location>
        <topology evidence="1">Single-pass membrane protein</topology>
    </subcellularLocation>
</comment>
<evidence type="ECO:0000256" key="2">
    <source>
        <dbReference type="ARBA" id="ARBA00010637"/>
    </source>
</evidence>
<dbReference type="RefSeq" id="WP_313917678.1">
    <property type="nucleotide sequence ID" value="NZ_CP135076.1"/>
</dbReference>
<dbReference type="EMBL" id="CP135076">
    <property type="protein sequence ID" value="WNO54792.1"/>
    <property type="molecule type" value="Genomic_DNA"/>
</dbReference>
<evidence type="ECO:0000313" key="11">
    <source>
        <dbReference type="EMBL" id="WNO54792.1"/>
    </source>
</evidence>
<evidence type="ECO:0000256" key="1">
    <source>
        <dbReference type="ARBA" id="ARBA00004377"/>
    </source>
</evidence>
<dbReference type="InterPro" id="IPR007690">
    <property type="entry name" value="T2SS_GspM"/>
</dbReference>
<evidence type="ECO:0000256" key="3">
    <source>
        <dbReference type="ARBA" id="ARBA00022448"/>
    </source>
</evidence>
<evidence type="ECO:0000313" key="12">
    <source>
        <dbReference type="Proteomes" id="UP001302249"/>
    </source>
</evidence>
<evidence type="ECO:0000256" key="4">
    <source>
        <dbReference type="ARBA" id="ARBA00022475"/>
    </source>
</evidence>
<dbReference type="InterPro" id="IPR023229">
    <property type="entry name" value="T2SS_M_periplasmic_sf"/>
</dbReference>
<protein>
    <submittedName>
        <fullName evidence="11">Type II secretion system protein GspM</fullName>
    </submittedName>
</protein>
<evidence type="ECO:0000256" key="8">
    <source>
        <dbReference type="ARBA" id="ARBA00022989"/>
    </source>
</evidence>
<dbReference type="Proteomes" id="UP001302249">
    <property type="component" value="Chromosome"/>
</dbReference>
<dbReference type="SUPFAM" id="SSF103054">
    <property type="entry name" value="General secretion pathway protein M, EpsM"/>
    <property type="match status" value="1"/>
</dbReference>
<evidence type="ECO:0000256" key="10">
    <source>
        <dbReference type="SAM" id="Phobius"/>
    </source>
</evidence>
<keyword evidence="5" id="KW-0997">Cell inner membrane</keyword>
<keyword evidence="12" id="KW-1185">Reference proteome</keyword>
<comment type="similarity">
    <text evidence="2">Belongs to the GSP M family.</text>
</comment>
<gene>
    <name evidence="11" type="primary">gspM</name>
    <name evidence="11" type="ORF">RPR59_05975</name>
</gene>